<accession>A0A7S4FAC5</accession>
<evidence type="ECO:0000313" key="2">
    <source>
        <dbReference type="EMBL" id="CAE0784480.1"/>
    </source>
</evidence>
<name>A0A7S4FAC5_CHRCT</name>
<dbReference type="EMBL" id="HBIZ01059405">
    <property type="protein sequence ID" value="CAE0784480.1"/>
    <property type="molecule type" value="Transcribed_RNA"/>
</dbReference>
<organism evidence="2">
    <name type="scientific">Chrysotila carterae</name>
    <name type="common">Marine alga</name>
    <name type="synonym">Syracosphaera carterae</name>
    <dbReference type="NCBI Taxonomy" id="13221"/>
    <lineage>
        <taxon>Eukaryota</taxon>
        <taxon>Haptista</taxon>
        <taxon>Haptophyta</taxon>
        <taxon>Prymnesiophyceae</taxon>
        <taxon>Isochrysidales</taxon>
        <taxon>Isochrysidaceae</taxon>
        <taxon>Chrysotila</taxon>
    </lineage>
</organism>
<evidence type="ECO:0000256" key="1">
    <source>
        <dbReference type="SAM" id="SignalP"/>
    </source>
</evidence>
<dbReference type="AlphaFoldDB" id="A0A7S4FAC5"/>
<feature type="signal peptide" evidence="1">
    <location>
        <begin position="1"/>
        <end position="22"/>
    </location>
</feature>
<reference evidence="2" key="1">
    <citation type="submission" date="2021-01" db="EMBL/GenBank/DDBJ databases">
        <authorList>
            <person name="Corre E."/>
            <person name="Pelletier E."/>
            <person name="Niang G."/>
            <person name="Scheremetjew M."/>
            <person name="Finn R."/>
            <person name="Kale V."/>
            <person name="Holt S."/>
            <person name="Cochrane G."/>
            <person name="Meng A."/>
            <person name="Brown T."/>
            <person name="Cohen L."/>
        </authorList>
    </citation>
    <scope>NUCLEOTIDE SEQUENCE</scope>
    <source>
        <strain evidence="2">CCMP645</strain>
    </source>
</reference>
<keyword evidence="1" id="KW-0732">Signal</keyword>
<proteinExistence type="predicted"/>
<sequence>MVCIKQISLSTAVFSVVSKVLAIDAGDWRSFEATKRVVLNNVDPDCTFLSTSNSLFVNAPKQQLRTDVSSQISARLRNATMLLCLHATGTEEARTPTQGRIAVTTTANTVEYLTSRQPLKYSSMSRWSALTSKLEYGKKHGFPVFIAIGQLDPLQRKFLSPVCLTGMKWTHIGLKIIGIIAMFVYNPDLAAGVYIDVDASIVDMSVLPSEYLRLSQQADLIATSNWRRPVLMNGGALIFRNTQRSMDILASWWAHRCYKHDQPGLWRAVFEQWPSWEAGNTAREDFWQQRHLTTMHYFAHNHHELREKARLQTRWKCEGTCDWLYRETGCLKEPLEMPGVLLLPTLPLNDGANKIKALQHFSGFLYYNESDQWLCHTDNQAGKTCAPTEKDFKQQLLERDFNRCQLCKIAAKTLKRYGCRKSKEIETYLCNCEQMLLPEYTLLENQSKVAAYCAACDNKQEQHHLFDKDAHLMKGFRRIPHPTFVPPQG</sequence>
<gene>
    <name evidence="2" type="ORF">PCAR00345_LOCUS37187</name>
</gene>
<evidence type="ECO:0008006" key="3">
    <source>
        <dbReference type="Google" id="ProtNLM"/>
    </source>
</evidence>
<feature type="chain" id="PRO_5030951430" description="Nucleotide-diphospho-sugar transferase domain-containing protein" evidence="1">
    <location>
        <begin position="23"/>
        <end position="489"/>
    </location>
</feature>
<protein>
    <recommendedName>
        <fullName evidence="3">Nucleotide-diphospho-sugar transferase domain-containing protein</fullName>
    </recommendedName>
</protein>